<reference evidence="1 2" key="1">
    <citation type="submission" date="2007-08" db="EMBL/GenBank/DDBJ databases">
        <title>Complete sequence of Thermotoga lettingae TMO.</title>
        <authorList>
            <consortium name="US DOE Joint Genome Institute"/>
            <person name="Copeland A."/>
            <person name="Lucas S."/>
            <person name="Lapidus A."/>
            <person name="Barry K."/>
            <person name="Glavina del Rio T."/>
            <person name="Dalin E."/>
            <person name="Tice H."/>
            <person name="Pitluck S."/>
            <person name="Foster B."/>
            <person name="Bruce D."/>
            <person name="Schmutz J."/>
            <person name="Larimer F."/>
            <person name="Land M."/>
            <person name="Hauser L."/>
            <person name="Kyrpides N."/>
            <person name="Mikhailova N."/>
            <person name="Nelson K."/>
            <person name="Gogarten J.P."/>
            <person name="Noll K."/>
            <person name="Richardson P."/>
        </authorList>
    </citation>
    <scope>NUCLEOTIDE SEQUENCE [LARGE SCALE GENOMIC DNA]</scope>
    <source>
        <strain evidence="2">ATCC BAA-301 / DSM 14385 / NBRC 107922 / TMO</strain>
    </source>
</reference>
<proteinExistence type="predicted"/>
<keyword evidence="2" id="KW-1185">Reference proteome</keyword>
<dbReference type="STRING" id="416591.Tlet_1366"/>
<evidence type="ECO:0000313" key="1">
    <source>
        <dbReference type="EMBL" id="ABV33923.1"/>
    </source>
</evidence>
<organism evidence="1 2">
    <name type="scientific">Pseudothermotoga lettingae (strain ATCC BAA-301 / DSM 14385 / NBRC 107922 / TMO)</name>
    <name type="common">Thermotoga lettingae</name>
    <dbReference type="NCBI Taxonomy" id="416591"/>
    <lineage>
        <taxon>Bacteria</taxon>
        <taxon>Thermotogati</taxon>
        <taxon>Thermotogota</taxon>
        <taxon>Thermotogae</taxon>
        <taxon>Thermotogales</taxon>
        <taxon>Thermotogaceae</taxon>
        <taxon>Pseudothermotoga</taxon>
    </lineage>
</organism>
<dbReference type="SUPFAM" id="SSF56507">
    <property type="entry name" value="Methionine synthase activation domain-like"/>
    <property type="match status" value="1"/>
</dbReference>
<dbReference type="GO" id="GO:0008705">
    <property type="term" value="F:methionine synthase activity"/>
    <property type="evidence" value="ECO:0007669"/>
    <property type="project" value="InterPro"/>
</dbReference>
<gene>
    <name evidence="1" type="ordered locus">Tlet_1366</name>
</gene>
<dbReference type="OrthoDB" id="9816190at2"/>
<dbReference type="InterPro" id="IPR037010">
    <property type="entry name" value="VitB12-dep_Met_synth_activ_sf"/>
</dbReference>
<evidence type="ECO:0008006" key="3">
    <source>
        <dbReference type="Google" id="ProtNLM"/>
    </source>
</evidence>
<dbReference type="Gene3D" id="3.40.109.40">
    <property type="match status" value="1"/>
</dbReference>
<dbReference type="HOGENOM" id="CLU_1446494_0_0_0"/>
<dbReference type="KEGG" id="tle:Tlet_1366"/>
<dbReference type="RefSeq" id="WP_012003399.1">
    <property type="nucleotide sequence ID" value="NC_009828.1"/>
</dbReference>
<name>A8F6Y9_PSELT</name>
<accession>A8F6Y9</accession>
<dbReference type="eggNOG" id="ENOG50335Y8">
    <property type="taxonomic scope" value="Bacteria"/>
</dbReference>
<evidence type="ECO:0000313" key="2">
    <source>
        <dbReference type="Proteomes" id="UP000002016"/>
    </source>
</evidence>
<sequence>MVQTYKPEKEECMPDKRIFLARAGAKYSTLARDQLIKKINSLFLEAYDQIDPVVWYSFFEKSELPKELIPDTFENVGKITIFLSTLGKKIDMLIEYYSDSGKTFESLIVDSWASESLEKLNENVDRKFREQFGAGTMRFSPGYGNVDMRMNKYIVERLLRADQVKVLESGVMIPRKTTTCMIGWLSV</sequence>
<dbReference type="Proteomes" id="UP000002016">
    <property type="component" value="Chromosome"/>
</dbReference>
<dbReference type="AlphaFoldDB" id="A8F6Y9"/>
<dbReference type="EMBL" id="CP000812">
    <property type="protein sequence ID" value="ABV33923.1"/>
    <property type="molecule type" value="Genomic_DNA"/>
</dbReference>
<protein>
    <recommendedName>
        <fullName evidence="3">Vitamin B12 dependent methionine synthase activation region</fullName>
    </recommendedName>
</protein>
<reference evidence="1 2" key="2">
    <citation type="journal article" date="2009" name="Proc. Natl. Acad. Sci. U.S.A.">
        <title>On the chimeric nature, thermophilic origin, and phylogenetic placement of the Thermotogales.</title>
        <authorList>
            <person name="Zhaxybayeva O."/>
            <person name="Swithers K.S."/>
            <person name="Lapierre P."/>
            <person name="Fournier G.P."/>
            <person name="Bickhart D.M."/>
            <person name="DeBoy R.T."/>
            <person name="Nelson K.E."/>
            <person name="Nesbo C.L."/>
            <person name="Doolittle W.F."/>
            <person name="Gogarten J.P."/>
            <person name="Noll K.M."/>
        </authorList>
    </citation>
    <scope>NUCLEOTIDE SEQUENCE [LARGE SCALE GENOMIC DNA]</scope>
    <source>
        <strain evidence="2">ATCC BAA-301 / DSM 14385 / NBRC 107922 / TMO</strain>
    </source>
</reference>